<dbReference type="RefSeq" id="WP_106194449.1">
    <property type="nucleotide sequence ID" value="NZ_PVTO01000018.1"/>
</dbReference>
<keyword evidence="1" id="KW-0472">Membrane</keyword>
<evidence type="ECO:0000313" key="2">
    <source>
        <dbReference type="EMBL" id="PRY81361.1"/>
    </source>
</evidence>
<proteinExistence type="predicted"/>
<gene>
    <name evidence="2" type="ORF">CLV38_1189</name>
</gene>
<evidence type="ECO:0000313" key="3">
    <source>
        <dbReference type="Proteomes" id="UP000238205"/>
    </source>
</evidence>
<accession>A0A2T0W5K2</accession>
<protein>
    <submittedName>
        <fullName evidence="2">Uncharacterized protein</fullName>
    </submittedName>
</protein>
<evidence type="ECO:0000256" key="1">
    <source>
        <dbReference type="SAM" id="Phobius"/>
    </source>
</evidence>
<feature type="transmembrane region" description="Helical" evidence="1">
    <location>
        <begin position="36"/>
        <end position="57"/>
    </location>
</feature>
<keyword evidence="3" id="KW-1185">Reference proteome</keyword>
<feature type="transmembrane region" description="Helical" evidence="1">
    <location>
        <begin position="7"/>
        <end position="30"/>
    </location>
</feature>
<dbReference type="Proteomes" id="UP000238205">
    <property type="component" value="Unassembled WGS sequence"/>
</dbReference>
<dbReference type="AlphaFoldDB" id="A0A2T0W5K2"/>
<keyword evidence="1" id="KW-1133">Transmembrane helix</keyword>
<name>A0A2T0W5K2_9LACT</name>
<reference evidence="2 3" key="1">
    <citation type="submission" date="2018-03" db="EMBL/GenBank/DDBJ databases">
        <title>Genomic Encyclopedia of Archaeal and Bacterial Type Strains, Phase II (KMG-II): from individual species to whole genera.</title>
        <authorList>
            <person name="Goeker M."/>
        </authorList>
    </citation>
    <scope>NUCLEOTIDE SEQUENCE [LARGE SCALE GENOMIC DNA]</scope>
    <source>
        <strain evidence="2 3">DSM 13175</strain>
    </source>
</reference>
<dbReference type="EMBL" id="PVTO01000018">
    <property type="protein sequence ID" value="PRY81361.1"/>
    <property type="molecule type" value="Genomic_DNA"/>
</dbReference>
<comment type="caution">
    <text evidence="2">The sequence shown here is derived from an EMBL/GenBank/DDBJ whole genome shotgun (WGS) entry which is preliminary data.</text>
</comment>
<sequence length="65" mass="7069">MNNNQEWPVYFIALGPVTGSAIGIILSLFFRSVNMAFWISGGATAGLLIGVILYSVYQNEDNEKG</sequence>
<organism evidence="2 3">
    <name type="scientific">Alkalibacterium olivapovliticus</name>
    <dbReference type="NCBI Taxonomy" id="99907"/>
    <lineage>
        <taxon>Bacteria</taxon>
        <taxon>Bacillati</taxon>
        <taxon>Bacillota</taxon>
        <taxon>Bacilli</taxon>
        <taxon>Lactobacillales</taxon>
        <taxon>Carnobacteriaceae</taxon>
        <taxon>Alkalibacterium</taxon>
    </lineage>
</organism>
<keyword evidence="1" id="KW-0812">Transmembrane</keyword>